<proteinExistence type="predicted"/>
<keyword evidence="1" id="KW-0472">Membrane</keyword>
<evidence type="ECO:0000313" key="2">
    <source>
        <dbReference type="EMBL" id="KDQ13714.1"/>
    </source>
</evidence>
<protein>
    <submittedName>
        <fullName evidence="2">Uncharacterized protein</fullName>
    </submittedName>
</protein>
<gene>
    <name evidence="2" type="ORF">BOTBODRAFT_366162</name>
</gene>
<keyword evidence="1" id="KW-1133">Transmembrane helix</keyword>
<feature type="transmembrane region" description="Helical" evidence="1">
    <location>
        <begin position="72"/>
        <end position="101"/>
    </location>
</feature>
<dbReference type="AlphaFoldDB" id="A0A067MDS2"/>
<dbReference type="HOGENOM" id="CLU_1864798_0_0_1"/>
<keyword evidence="3" id="KW-1185">Reference proteome</keyword>
<keyword evidence="1" id="KW-0812">Transmembrane</keyword>
<accession>A0A067MDS2</accession>
<organism evidence="2 3">
    <name type="scientific">Botryobasidium botryosum (strain FD-172 SS1)</name>
    <dbReference type="NCBI Taxonomy" id="930990"/>
    <lineage>
        <taxon>Eukaryota</taxon>
        <taxon>Fungi</taxon>
        <taxon>Dikarya</taxon>
        <taxon>Basidiomycota</taxon>
        <taxon>Agaricomycotina</taxon>
        <taxon>Agaricomycetes</taxon>
        <taxon>Cantharellales</taxon>
        <taxon>Botryobasidiaceae</taxon>
        <taxon>Botryobasidium</taxon>
    </lineage>
</organism>
<dbReference type="Proteomes" id="UP000027195">
    <property type="component" value="Unassembled WGS sequence"/>
</dbReference>
<dbReference type="EMBL" id="KL198042">
    <property type="protein sequence ID" value="KDQ13714.1"/>
    <property type="molecule type" value="Genomic_DNA"/>
</dbReference>
<dbReference type="InParanoid" id="A0A067MDS2"/>
<reference evidence="3" key="1">
    <citation type="journal article" date="2014" name="Proc. Natl. Acad. Sci. U.S.A.">
        <title>Extensive sampling of basidiomycete genomes demonstrates inadequacy of the white-rot/brown-rot paradigm for wood decay fungi.</title>
        <authorList>
            <person name="Riley R."/>
            <person name="Salamov A.A."/>
            <person name="Brown D.W."/>
            <person name="Nagy L.G."/>
            <person name="Floudas D."/>
            <person name="Held B.W."/>
            <person name="Levasseur A."/>
            <person name="Lombard V."/>
            <person name="Morin E."/>
            <person name="Otillar R."/>
            <person name="Lindquist E.A."/>
            <person name="Sun H."/>
            <person name="LaButti K.M."/>
            <person name="Schmutz J."/>
            <person name="Jabbour D."/>
            <person name="Luo H."/>
            <person name="Baker S.E."/>
            <person name="Pisabarro A.G."/>
            <person name="Walton J.D."/>
            <person name="Blanchette R.A."/>
            <person name="Henrissat B."/>
            <person name="Martin F."/>
            <person name="Cullen D."/>
            <person name="Hibbett D.S."/>
            <person name="Grigoriev I.V."/>
        </authorList>
    </citation>
    <scope>NUCLEOTIDE SEQUENCE [LARGE SCALE GENOMIC DNA]</scope>
    <source>
        <strain evidence="3">FD-172 SS1</strain>
    </source>
</reference>
<name>A0A067MDS2_BOTB1</name>
<sequence length="137" mass="15332">MLYLTNYVFVQLHPSDRNFFLFFRLRQASCCLGRSMPCFTEIFAAFCVCSIPITFGYLHLHSLIPSSHPSHFLAITSTCIIAGRFIILGLCVSVIVLASVFPLYPSNSDIRFLQLYLSCTLDLIYSSGASMGLQECP</sequence>
<feature type="transmembrane region" description="Helical" evidence="1">
    <location>
        <begin position="42"/>
        <end position="60"/>
    </location>
</feature>
<evidence type="ECO:0000313" key="3">
    <source>
        <dbReference type="Proteomes" id="UP000027195"/>
    </source>
</evidence>
<evidence type="ECO:0000256" key="1">
    <source>
        <dbReference type="SAM" id="Phobius"/>
    </source>
</evidence>